<name>A0A9W6GG90_9BACT</name>
<dbReference type="Proteomes" id="UP001144297">
    <property type="component" value="Unassembled WGS sequence"/>
</dbReference>
<dbReference type="InterPro" id="IPR050090">
    <property type="entry name" value="Tyrosine_recombinase_XerCD"/>
</dbReference>
<comment type="similarity">
    <text evidence="1">Belongs to the 'phage' integrase family.</text>
</comment>
<dbReference type="SUPFAM" id="SSF56349">
    <property type="entry name" value="DNA breaking-rejoining enzymes"/>
    <property type="match status" value="1"/>
</dbReference>
<organism evidence="8 9">
    <name type="scientific">Thermodesulfovibrio yellowstonii</name>
    <dbReference type="NCBI Taxonomy" id="28262"/>
    <lineage>
        <taxon>Bacteria</taxon>
        <taxon>Pseudomonadati</taxon>
        <taxon>Nitrospirota</taxon>
        <taxon>Thermodesulfovibrionia</taxon>
        <taxon>Thermodesulfovibrionales</taxon>
        <taxon>Thermodesulfovibrionaceae</taxon>
        <taxon>Thermodesulfovibrio</taxon>
    </lineage>
</organism>
<protein>
    <submittedName>
        <fullName evidence="8">Integrase</fullName>
    </submittedName>
</protein>
<evidence type="ECO:0000313" key="8">
    <source>
        <dbReference type="EMBL" id="GLI53369.1"/>
    </source>
</evidence>
<keyword evidence="3 5" id="KW-0238">DNA-binding</keyword>
<dbReference type="GO" id="GO:0003677">
    <property type="term" value="F:DNA binding"/>
    <property type="evidence" value="ECO:0007669"/>
    <property type="project" value="UniProtKB-UniRule"/>
</dbReference>
<dbReference type="InterPro" id="IPR010998">
    <property type="entry name" value="Integrase_recombinase_N"/>
</dbReference>
<evidence type="ECO:0000256" key="1">
    <source>
        <dbReference type="ARBA" id="ARBA00008857"/>
    </source>
</evidence>
<dbReference type="InterPro" id="IPR044068">
    <property type="entry name" value="CB"/>
</dbReference>
<evidence type="ECO:0000259" key="7">
    <source>
        <dbReference type="PROSITE" id="PS51900"/>
    </source>
</evidence>
<evidence type="ECO:0000256" key="3">
    <source>
        <dbReference type="ARBA" id="ARBA00023125"/>
    </source>
</evidence>
<gene>
    <name evidence="8" type="ORF">TISLANDTSLP1_10620</name>
</gene>
<accession>A0A9W6GG90</accession>
<dbReference type="EMBL" id="BSDX01000001">
    <property type="protein sequence ID" value="GLI53369.1"/>
    <property type="molecule type" value="Genomic_DNA"/>
</dbReference>
<dbReference type="Gene3D" id="1.10.150.130">
    <property type="match status" value="1"/>
</dbReference>
<dbReference type="PROSITE" id="PS51898">
    <property type="entry name" value="TYR_RECOMBINASE"/>
    <property type="match status" value="1"/>
</dbReference>
<dbReference type="GO" id="GO:0015074">
    <property type="term" value="P:DNA integration"/>
    <property type="evidence" value="ECO:0007669"/>
    <property type="project" value="UniProtKB-KW"/>
</dbReference>
<reference evidence="8" key="1">
    <citation type="submission" date="2022-12" db="EMBL/GenBank/DDBJ databases">
        <title>Reference genome sequencing for broad-spectrum identification of bacterial and archaeal isolates by mass spectrometry.</title>
        <authorList>
            <person name="Sekiguchi Y."/>
            <person name="Tourlousse D.M."/>
        </authorList>
    </citation>
    <scope>NUCLEOTIDE SEQUENCE</scope>
    <source>
        <strain evidence="8">TSL-P1</strain>
    </source>
</reference>
<proteinExistence type="inferred from homology"/>
<dbReference type="PROSITE" id="PS51900">
    <property type="entry name" value="CB"/>
    <property type="match status" value="1"/>
</dbReference>
<evidence type="ECO:0000256" key="5">
    <source>
        <dbReference type="PROSITE-ProRule" id="PRU01248"/>
    </source>
</evidence>
<evidence type="ECO:0000256" key="4">
    <source>
        <dbReference type="ARBA" id="ARBA00023172"/>
    </source>
</evidence>
<dbReference type="InterPro" id="IPR002104">
    <property type="entry name" value="Integrase_catalytic"/>
</dbReference>
<dbReference type="InterPro" id="IPR013762">
    <property type="entry name" value="Integrase-like_cat_sf"/>
</dbReference>
<dbReference type="Pfam" id="PF00589">
    <property type="entry name" value="Phage_integrase"/>
    <property type="match status" value="1"/>
</dbReference>
<feature type="domain" description="Core-binding (CB)" evidence="7">
    <location>
        <begin position="60"/>
        <end position="141"/>
    </location>
</feature>
<dbReference type="InterPro" id="IPR025269">
    <property type="entry name" value="SAM-like_dom"/>
</dbReference>
<comment type="caution">
    <text evidence="8">The sequence shown here is derived from an EMBL/GenBank/DDBJ whole genome shotgun (WGS) entry which is preliminary data.</text>
</comment>
<feature type="domain" description="Tyr recombinase" evidence="6">
    <location>
        <begin position="163"/>
        <end position="337"/>
    </location>
</feature>
<dbReference type="PANTHER" id="PTHR30349:SF64">
    <property type="entry name" value="PROPHAGE INTEGRASE INTD-RELATED"/>
    <property type="match status" value="1"/>
</dbReference>
<dbReference type="CDD" id="cd00796">
    <property type="entry name" value="INT_Rci_Hp1_C"/>
    <property type="match status" value="1"/>
</dbReference>
<dbReference type="Pfam" id="PF13102">
    <property type="entry name" value="Phage_int_SAM_5"/>
    <property type="match status" value="1"/>
</dbReference>
<sequence length="340" mass="39904">MGLYKRKESPFWWIRFTHKGKQYRVSTQTTDKRAAEKIYAKVVSEIIEGKWFDREKAEYLTFDLMMEKFMKEHAPLVSKGMQERYKHALKKLIAYFKDIRIKDITPALINDYIQHRLAQGVKNATVNRELAMLSKAFNLAVKKWQWCKSNPVSSIGRLPENNTIVRWLTEEEQERLLKSAESYLHGQLKDIITFAVYTGMRESEILNLKWKDVDLFKQTITVKESKNREQRTIPMHSKVTEVLKAKSKNPVQSIYLFHTRKGTPISRRTLIDAFQKAVKKAGIKNFRFHDLRHTFATRLVQQGIDLYTVAKLLGHKTITVTTKYAHHSVDSLRKAIEKIF</sequence>
<dbReference type="PANTHER" id="PTHR30349">
    <property type="entry name" value="PHAGE INTEGRASE-RELATED"/>
    <property type="match status" value="1"/>
</dbReference>
<evidence type="ECO:0000259" key="6">
    <source>
        <dbReference type="PROSITE" id="PS51898"/>
    </source>
</evidence>
<keyword evidence="9" id="KW-1185">Reference proteome</keyword>
<evidence type="ECO:0000313" key="9">
    <source>
        <dbReference type="Proteomes" id="UP001144297"/>
    </source>
</evidence>
<keyword evidence="4" id="KW-0233">DNA recombination</keyword>
<dbReference type="AlphaFoldDB" id="A0A9W6GG90"/>
<dbReference type="Gene3D" id="1.10.443.10">
    <property type="entry name" value="Intergrase catalytic core"/>
    <property type="match status" value="1"/>
</dbReference>
<dbReference type="InterPro" id="IPR011010">
    <property type="entry name" value="DNA_brk_join_enz"/>
</dbReference>
<keyword evidence="2" id="KW-0229">DNA integration</keyword>
<evidence type="ECO:0000256" key="2">
    <source>
        <dbReference type="ARBA" id="ARBA00022908"/>
    </source>
</evidence>
<dbReference type="GO" id="GO:0006310">
    <property type="term" value="P:DNA recombination"/>
    <property type="evidence" value="ECO:0007669"/>
    <property type="project" value="UniProtKB-KW"/>
</dbReference>